<comment type="subcellular location">
    <subcellularLocation>
        <location evidence="1">Membrane</location>
        <topology evidence="1">Multi-pass membrane protein</topology>
    </subcellularLocation>
</comment>
<feature type="transmembrane region" description="Helical" evidence="5">
    <location>
        <begin position="12"/>
        <end position="30"/>
    </location>
</feature>
<keyword evidence="3 5" id="KW-1133">Transmembrane helix</keyword>
<name>T1CSC7_9ZZZZ</name>
<accession>T1CSC7</accession>
<dbReference type="GO" id="GO:0016020">
    <property type="term" value="C:membrane"/>
    <property type="evidence" value="ECO:0007669"/>
    <property type="project" value="UniProtKB-SubCell"/>
</dbReference>
<dbReference type="InterPro" id="IPR001516">
    <property type="entry name" value="Proton_antipo_N"/>
</dbReference>
<dbReference type="GO" id="GO:0008137">
    <property type="term" value="F:NADH dehydrogenase (ubiquinone) activity"/>
    <property type="evidence" value="ECO:0007669"/>
    <property type="project" value="InterPro"/>
</dbReference>
<dbReference type="GO" id="GO:0015990">
    <property type="term" value="P:electron transport coupled proton transport"/>
    <property type="evidence" value="ECO:0007669"/>
    <property type="project" value="TreeGrafter"/>
</dbReference>
<evidence type="ECO:0000313" key="7">
    <source>
        <dbReference type="EMBL" id="EQD72220.1"/>
    </source>
</evidence>
<sequence>MTAFTTLDGEAFLIPLLSVVAFAIVGLLGPRLRRLEWGGWIAVGISGIAMVLGVTIAIGEMLHPGTYVNAQYTWLHLPGAPGPFPNGLSLVAGTLVDPLSALMLLVVTVVGFLVLLYSIGYMHHDHGLPRYYAELSLFLAAMTGLVLSNNLLEFFLFWELVGVCSYF</sequence>
<dbReference type="GO" id="GO:0003954">
    <property type="term" value="F:NADH dehydrogenase activity"/>
    <property type="evidence" value="ECO:0007669"/>
    <property type="project" value="TreeGrafter"/>
</dbReference>
<reference evidence="7" key="2">
    <citation type="journal article" date="2014" name="ISME J.">
        <title>Microbial stratification in low pH oxic and suboxic macroscopic growths along an acid mine drainage.</title>
        <authorList>
            <person name="Mendez-Garcia C."/>
            <person name="Mesa V."/>
            <person name="Sprenger R.R."/>
            <person name="Richter M."/>
            <person name="Diez M.S."/>
            <person name="Solano J."/>
            <person name="Bargiela R."/>
            <person name="Golyshina O.V."/>
            <person name="Manteca A."/>
            <person name="Ramos J.L."/>
            <person name="Gallego J.R."/>
            <person name="Llorente I."/>
            <person name="Martins Dos Santos V.A."/>
            <person name="Jensen O.N."/>
            <person name="Pelaez A.I."/>
            <person name="Sanchez J."/>
            <person name="Ferrer M."/>
        </authorList>
    </citation>
    <scope>NUCLEOTIDE SEQUENCE</scope>
</reference>
<dbReference type="PRINTS" id="PR01434">
    <property type="entry name" value="NADHDHGNASE5"/>
</dbReference>
<evidence type="ECO:0000256" key="2">
    <source>
        <dbReference type="ARBA" id="ARBA00022692"/>
    </source>
</evidence>
<feature type="domain" description="NADH-Ubiquinone oxidoreductase (complex I) chain 5 N-terminal" evidence="6">
    <location>
        <begin position="87"/>
        <end position="132"/>
    </location>
</feature>
<dbReference type="PANTHER" id="PTHR42829:SF2">
    <property type="entry name" value="NADH-UBIQUINONE OXIDOREDUCTASE CHAIN 5"/>
    <property type="match status" value="1"/>
</dbReference>
<dbReference type="InterPro" id="IPR003945">
    <property type="entry name" value="NU5C-like"/>
</dbReference>
<evidence type="ECO:0000256" key="4">
    <source>
        <dbReference type="ARBA" id="ARBA00023136"/>
    </source>
</evidence>
<evidence type="ECO:0000259" key="6">
    <source>
        <dbReference type="Pfam" id="PF00662"/>
    </source>
</evidence>
<evidence type="ECO:0000256" key="3">
    <source>
        <dbReference type="ARBA" id="ARBA00022989"/>
    </source>
</evidence>
<protein>
    <submittedName>
        <fullName evidence="7">NADH dehydrogenase subunit F</fullName>
    </submittedName>
</protein>
<gene>
    <name evidence="7" type="ORF">B1B_03921</name>
</gene>
<reference evidence="7" key="1">
    <citation type="submission" date="2013-08" db="EMBL/GenBank/DDBJ databases">
        <authorList>
            <person name="Mendez C."/>
            <person name="Richter M."/>
            <person name="Ferrer M."/>
            <person name="Sanchez J."/>
        </authorList>
    </citation>
    <scope>NUCLEOTIDE SEQUENCE</scope>
</reference>
<proteinExistence type="predicted"/>
<dbReference type="Pfam" id="PF00662">
    <property type="entry name" value="Proton_antipo_N"/>
    <property type="match status" value="1"/>
</dbReference>
<keyword evidence="4 5" id="KW-0472">Membrane</keyword>
<feature type="non-terminal residue" evidence="7">
    <location>
        <position position="167"/>
    </location>
</feature>
<organism evidence="7">
    <name type="scientific">mine drainage metagenome</name>
    <dbReference type="NCBI Taxonomy" id="410659"/>
    <lineage>
        <taxon>unclassified sequences</taxon>
        <taxon>metagenomes</taxon>
        <taxon>ecological metagenomes</taxon>
    </lineage>
</organism>
<feature type="transmembrane region" description="Helical" evidence="5">
    <location>
        <begin position="131"/>
        <end position="152"/>
    </location>
</feature>
<evidence type="ECO:0000256" key="1">
    <source>
        <dbReference type="ARBA" id="ARBA00004141"/>
    </source>
</evidence>
<comment type="caution">
    <text evidence="7">The sequence shown here is derived from an EMBL/GenBank/DDBJ whole genome shotgun (WGS) entry which is preliminary data.</text>
</comment>
<dbReference type="EMBL" id="AUZY01002440">
    <property type="protein sequence ID" value="EQD72220.1"/>
    <property type="molecule type" value="Genomic_DNA"/>
</dbReference>
<feature type="transmembrane region" description="Helical" evidence="5">
    <location>
        <begin position="37"/>
        <end position="58"/>
    </location>
</feature>
<keyword evidence="2 5" id="KW-0812">Transmembrane</keyword>
<dbReference type="AlphaFoldDB" id="T1CSC7"/>
<feature type="transmembrane region" description="Helical" evidence="5">
    <location>
        <begin position="99"/>
        <end position="119"/>
    </location>
</feature>
<evidence type="ECO:0000256" key="5">
    <source>
        <dbReference type="SAM" id="Phobius"/>
    </source>
</evidence>
<dbReference type="PANTHER" id="PTHR42829">
    <property type="entry name" value="NADH-UBIQUINONE OXIDOREDUCTASE CHAIN 5"/>
    <property type="match status" value="1"/>
</dbReference>
<dbReference type="GO" id="GO:0042773">
    <property type="term" value="P:ATP synthesis coupled electron transport"/>
    <property type="evidence" value="ECO:0007669"/>
    <property type="project" value="InterPro"/>
</dbReference>